<dbReference type="GO" id="GO:0046655">
    <property type="term" value="P:folic acid metabolic process"/>
    <property type="evidence" value="ECO:0007669"/>
    <property type="project" value="TreeGrafter"/>
</dbReference>
<dbReference type="InterPro" id="IPR012259">
    <property type="entry name" value="DHFR"/>
</dbReference>
<dbReference type="PANTHER" id="PTHR48069">
    <property type="entry name" value="DIHYDROFOLATE REDUCTASE"/>
    <property type="match status" value="1"/>
</dbReference>
<dbReference type="SUPFAM" id="SSF53597">
    <property type="entry name" value="Dihydrofolate reductase-like"/>
    <property type="match status" value="1"/>
</dbReference>
<dbReference type="PROSITE" id="PS51330">
    <property type="entry name" value="DHFR_2"/>
    <property type="match status" value="1"/>
</dbReference>
<dbReference type="EMBL" id="ML991879">
    <property type="protein sequence ID" value="KAF2229019.1"/>
    <property type="molecule type" value="Genomic_DNA"/>
</dbReference>
<organism evidence="9 10">
    <name type="scientific">Viridothelium virens</name>
    <name type="common">Speckled blister lichen</name>
    <name type="synonym">Trypethelium virens</name>
    <dbReference type="NCBI Taxonomy" id="1048519"/>
    <lineage>
        <taxon>Eukaryota</taxon>
        <taxon>Fungi</taxon>
        <taxon>Dikarya</taxon>
        <taxon>Ascomycota</taxon>
        <taxon>Pezizomycotina</taxon>
        <taxon>Dothideomycetes</taxon>
        <taxon>Dothideomycetes incertae sedis</taxon>
        <taxon>Trypetheliales</taxon>
        <taxon>Trypetheliaceae</taxon>
        <taxon>Viridothelium</taxon>
    </lineage>
</organism>
<keyword evidence="4" id="KW-0554">One-carbon metabolism</keyword>
<evidence type="ECO:0000256" key="2">
    <source>
        <dbReference type="ARBA" id="ARBA00012856"/>
    </source>
</evidence>
<evidence type="ECO:0000256" key="5">
    <source>
        <dbReference type="ARBA" id="ARBA00022857"/>
    </source>
</evidence>
<accession>A0A6A6GTR9</accession>
<evidence type="ECO:0000256" key="4">
    <source>
        <dbReference type="ARBA" id="ARBA00022563"/>
    </source>
</evidence>
<dbReference type="GO" id="GO:0046452">
    <property type="term" value="P:dihydrofolate metabolic process"/>
    <property type="evidence" value="ECO:0007669"/>
    <property type="project" value="TreeGrafter"/>
</dbReference>
<evidence type="ECO:0000256" key="7">
    <source>
        <dbReference type="RuleBase" id="RU004474"/>
    </source>
</evidence>
<gene>
    <name evidence="9" type="ORF">EV356DRAFT_456608</name>
</gene>
<dbReference type="GO" id="GO:0046654">
    <property type="term" value="P:tetrahydrofolate biosynthetic process"/>
    <property type="evidence" value="ECO:0007669"/>
    <property type="project" value="UniProtKB-UniPathway"/>
</dbReference>
<evidence type="ECO:0000259" key="8">
    <source>
        <dbReference type="PROSITE" id="PS51330"/>
    </source>
</evidence>
<evidence type="ECO:0000313" key="9">
    <source>
        <dbReference type="EMBL" id="KAF2229019.1"/>
    </source>
</evidence>
<comment type="pathway">
    <text evidence="1">Cofactor biosynthesis; tetrahydrofolate biosynthesis; 5,6,7,8-tetrahydrofolate from 7,8-dihydrofolate: step 1/1.</text>
</comment>
<evidence type="ECO:0000313" key="10">
    <source>
        <dbReference type="Proteomes" id="UP000800092"/>
    </source>
</evidence>
<dbReference type="OrthoDB" id="414698at2759"/>
<dbReference type="PROSITE" id="PS00075">
    <property type="entry name" value="DHFR_1"/>
    <property type="match status" value="1"/>
</dbReference>
<proteinExistence type="inferred from homology"/>
<evidence type="ECO:0000256" key="1">
    <source>
        <dbReference type="ARBA" id="ARBA00004903"/>
    </source>
</evidence>
<dbReference type="PANTHER" id="PTHR48069:SF3">
    <property type="entry name" value="DIHYDROFOLATE REDUCTASE"/>
    <property type="match status" value="1"/>
</dbReference>
<dbReference type="GO" id="GO:0050661">
    <property type="term" value="F:NADP binding"/>
    <property type="evidence" value="ECO:0007669"/>
    <property type="project" value="InterPro"/>
</dbReference>
<dbReference type="PRINTS" id="PR00070">
    <property type="entry name" value="DHFR"/>
</dbReference>
<evidence type="ECO:0000256" key="3">
    <source>
        <dbReference type="ARBA" id="ARBA00018886"/>
    </source>
</evidence>
<dbReference type="UniPathway" id="UPA00077">
    <property type="reaction ID" value="UER00158"/>
</dbReference>
<dbReference type="InterPro" id="IPR001796">
    <property type="entry name" value="DHFR_dom"/>
</dbReference>
<dbReference type="InterPro" id="IPR017925">
    <property type="entry name" value="DHFR_CS"/>
</dbReference>
<evidence type="ECO:0000256" key="6">
    <source>
        <dbReference type="ARBA" id="ARBA00023002"/>
    </source>
</evidence>
<comment type="similarity">
    <text evidence="7">Belongs to the dihydrofolate reductase family.</text>
</comment>
<dbReference type="AlphaFoldDB" id="A0A6A6GTR9"/>
<dbReference type="GO" id="GO:0004146">
    <property type="term" value="F:dihydrofolate reductase activity"/>
    <property type="evidence" value="ECO:0007669"/>
    <property type="project" value="UniProtKB-EC"/>
</dbReference>
<dbReference type="Gene3D" id="3.40.430.10">
    <property type="entry name" value="Dihydrofolate Reductase, subunit A"/>
    <property type="match status" value="1"/>
</dbReference>
<dbReference type="GO" id="GO:0005739">
    <property type="term" value="C:mitochondrion"/>
    <property type="evidence" value="ECO:0007669"/>
    <property type="project" value="TreeGrafter"/>
</dbReference>
<name>A0A6A6GTR9_VIRVR</name>
<keyword evidence="6" id="KW-0560">Oxidoreductase</keyword>
<dbReference type="EC" id="1.5.1.3" evidence="2"/>
<dbReference type="CDD" id="cd00209">
    <property type="entry name" value="DHFR"/>
    <property type="match status" value="1"/>
</dbReference>
<feature type="domain" description="DHFR" evidence="8">
    <location>
        <begin position="6"/>
        <end position="211"/>
    </location>
</feature>
<reference evidence="9" key="1">
    <citation type="journal article" date="2020" name="Stud. Mycol.">
        <title>101 Dothideomycetes genomes: a test case for predicting lifestyles and emergence of pathogens.</title>
        <authorList>
            <person name="Haridas S."/>
            <person name="Albert R."/>
            <person name="Binder M."/>
            <person name="Bloem J."/>
            <person name="Labutti K."/>
            <person name="Salamov A."/>
            <person name="Andreopoulos B."/>
            <person name="Baker S."/>
            <person name="Barry K."/>
            <person name="Bills G."/>
            <person name="Bluhm B."/>
            <person name="Cannon C."/>
            <person name="Castanera R."/>
            <person name="Culley D."/>
            <person name="Daum C."/>
            <person name="Ezra D."/>
            <person name="Gonzalez J."/>
            <person name="Henrissat B."/>
            <person name="Kuo A."/>
            <person name="Liang C."/>
            <person name="Lipzen A."/>
            <person name="Lutzoni F."/>
            <person name="Magnuson J."/>
            <person name="Mondo S."/>
            <person name="Nolan M."/>
            <person name="Ohm R."/>
            <person name="Pangilinan J."/>
            <person name="Park H.-J."/>
            <person name="Ramirez L."/>
            <person name="Alfaro M."/>
            <person name="Sun H."/>
            <person name="Tritt A."/>
            <person name="Yoshinaga Y."/>
            <person name="Zwiers L.-H."/>
            <person name="Turgeon B."/>
            <person name="Goodwin S."/>
            <person name="Spatafora J."/>
            <person name="Crous P."/>
            <person name="Grigoriev I."/>
        </authorList>
    </citation>
    <scope>NUCLEOTIDE SEQUENCE</scope>
    <source>
        <strain evidence="9">Tuck. ex Michener</strain>
    </source>
</reference>
<dbReference type="InterPro" id="IPR024072">
    <property type="entry name" value="DHFR-like_dom_sf"/>
</dbReference>
<sequence>MPRSLDLTLIVAATPSMGIGRAGTLPWPALKSDMAYFARVTKRTFPASTSSSSVRNAVVMGRKTWESIPVRFRPLKDRINVVLTRNSGAIGEEEKKKEGSDVITATGMEGALEELRKRGEAVGRCFVIGGTSVYEEAMRRPEMKRVLLTRVYKDFECDTFFPADLSSEVAAKEEGWRRGSREDLEAFVGEEVGEGKKADGDVEIEFCLFYRP</sequence>
<keyword evidence="10" id="KW-1185">Reference proteome</keyword>
<dbReference type="Proteomes" id="UP000800092">
    <property type="component" value="Unassembled WGS sequence"/>
</dbReference>
<protein>
    <recommendedName>
        <fullName evidence="3">Dihydrofolate reductase</fullName>
        <ecNumber evidence="2">1.5.1.3</ecNumber>
    </recommendedName>
</protein>
<dbReference type="GO" id="GO:0006730">
    <property type="term" value="P:one-carbon metabolic process"/>
    <property type="evidence" value="ECO:0007669"/>
    <property type="project" value="UniProtKB-KW"/>
</dbReference>
<dbReference type="Pfam" id="PF00186">
    <property type="entry name" value="DHFR_1"/>
    <property type="match status" value="1"/>
</dbReference>
<keyword evidence="5" id="KW-0521">NADP</keyword>